<evidence type="ECO:0000313" key="2">
    <source>
        <dbReference type="Proteomes" id="UP000010798"/>
    </source>
</evidence>
<organism evidence="1 2">
    <name type="scientific">Singulisphaera acidiphila (strain ATCC BAA-1392 / DSM 18658 / VKM B-2454 / MOB10)</name>
    <dbReference type="NCBI Taxonomy" id="886293"/>
    <lineage>
        <taxon>Bacteria</taxon>
        <taxon>Pseudomonadati</taxon>
        <taxon>Planctomycetota</taxon>
        <taxon>Planctomycetia</taxon>
        <taxon>Isosphaerales</taxon>
        <taxon>Isosphaeraceae</taxon>
        <taxon>Singulisphaera</taxon>
    </lineage>
</organism>
<keyword evidence="2" id="KW-1185">Reference proteome</keyword>
<dbReference type="HOGENOM" id="CLU_2221464_0_0_0"/>
<dbReference type="AlphaFoldDB" id="L0DCT8"/>
<evidence type="ECO:0000313" key="1">
    <source>
        <dbReference type="EMBL" id="AGA27189.1"/>
    </source>
</evidence>
<dbReference type="RefSeq" id="WP_015246338.1">
    <property type="nucleotide sequence ID" value="NC_019892.1"/>
</dbReference>
<dbReference type="Proteomes" id="UP000010798">
    <property type="component" value="Chromosome"/>
</dbReference>
<protein>
    <submittedName>
        <fullName evidence="1">Uncharacterized protein</fullName>
    </submittedName>
</protein>
<reference evidence="1 2" key="1">
    <citation type="submission" date="2012-02" db="EMBL/GenBank/DDBJ databases">
        <title>Complete sequence of chromosome of Singulisphaera acidiphila DSM 18658.</title>
        <authorList>
            <consortium name="US DOE Joint Genome Institute (JGI-PGF)"/>
            <person name="Lucas S."/>
            <person name="Copeland A."/>
            <person name="Lapidus A."/>
            <person name="Glavina del Rio T."/>
            <person name="Dalin E."/>
            <person name="Tice H."/>
            <person name="Bruce D."/>
            <person name="Goodwin L."/>
            <person name="Pitluck S."/>
            <person name="Peters L."/>
            <person name="Ovchinnikova G."/>
            <person name="Chertkov O."/>
            <person name="Kyrpides N."/>
            <person name="Mavromatis K."/>
            <person name="Ivanova N."/>
            <person name="Brettin T."/>
            <person name="Detter J.C."/>
            <person name="Han C."/>
            <person name="Larimer F."/>
            <person name="Land M."/>
            <person name="Hauser L."/>
            <person name="Markowitz V."/>
            <person name="Cheng J.-F."/>
            <person name="Hugenholtz P."/>
            <person name="Woyke T."/>
            <person name="Wu D."/>
            <person name="Tindall B."/>
            <person name="Pomrenke H."/>
            <person name="Brambilla E."/>
            <person name="Klenk H.-P."/>
            <person name="Eisen J.A."/>
        </authorList>
    </citation>
    <scope>NUCLEOTIDE SEQUENCE [LARGE SCALE GENOMIC DNA]</scope>
    <source>
        <strain evidence="2">ATCC BAA-1392 / DSM 18658 / VKM B-2454 / MOB10</strain>
    </source>
</reference>
<accession>L0DCT8</accession>
<dbReference type="KEGG" id="saci:Sinac_2902"/>
<dbReference type="STRING" id="886293.Sinac_2902"/>
<proteinExistence type="predicted"/>
<dbReference type="EMBL" id="CP003364">
    <property type="protein sequence ID" value="AGA27189.1"/>
    <property type="molecule type" value="Genomic_DNA"/>
</dbReference>
<gene>
    <name evidence="1" type="ordered locus">Sinac_2902</name>
</gene>
<sequence length="106" mass="12098">MVVSNDGGLDLLPRLRPTLSKKELPAKFEELRQFALMPSSPPDHDREFDITGWVERHAYYLDEAQCGSVNEWIAACRERATRGSAVQISPRILKRDPSFDPDRDLT</sequence>
<name>L0DCT8_SINAD</name>